<reference evidence="1" key="1">
    <citation type="journal article" date="2020" name="Nature">
        <title>Giant virus diversity and host interactions through global metagenomics.</title>
        <authorList>
            <person name="Schulz F."/>
            <person name="Roux S."/>
            <person name="Paez-Espino D."/>
            <person name="Jungbluth S."/>
            <person name="Walsh D.A."/>
            <person name="Denef V.J."/>
            <person name="McMahon K.D."/>
            <person name="Konstantinidis K.T."/>
            <person name="Eloe-Fadrosh E.A."/>
            <person name="Kyrpides N.C."/>
            <person name="Woyke T."/>
        </authorList>
    </citation>
    <scope>NUCLEOTIDE SEQUENCE</scope>
    <source>
        <strain evidence="1">GVMAG-M-3300023184-190</strain>
    </source>
</reference>
<name>A0A6C0I3U5_9ZZZZ</name>
<proteinExistence type="predicted"/>
<dbReference type="EMBL" id="MN740089">
    <property type="protein sequence ID" value="QHT87452.1"/>
    <property type="molecule type" value="Genomic_DNA"/>
</dbReference>
<evidence type="ECO:0000313" key="1">
    <source>
        <dbReference type="EMBL" id="QHT87452.1"/>
    </source>
</evidence>
<accession>A0A6C0I3U5</accession>
<dbReference type="AlphaFoldDB" id="A0A6C0I3U5"/>
<sequence length="138" mass="15422">MYMNNHDRILPSQYGGITSTNDISLNPLVNGEYANVTSDMNQSLHTLGYMRINIYTDLSGNFPALDTLGNPIVARNITGTTYVYPHLSMEADPSGIVIDGYMTFFFDDGSSFSNYDLSNSSYTYLFENLNPPVIKYLT</sequence>
<organism evidence="1">
    <name type="scientific">viral metagenome</name>
    <dbReference type="NCBI Taxonomy" id="1070528"/>
    <lineage>
        <taxon>unclassified sequences</taxon>
        <taxon>metagenomes</taxon>
        <taxon>organismal metagenomes</taxon>
    </lineage>
</organism>
<protein>
    <submittedName>
        <fullName evidence="1">Uncharacterized protein</fullName>
    </submittedName>
</protein>